<feature type="transmembrane region" description="Helical" evidence="1">
    <location>
        <begin position="173"/>
        <end position="191"/>
    </location>
</feature>
<reference evidence="2" key="1">
    <citation type="submission" date="2019-08" db="EMBL/GenBank/DDBJ databases">
        <authorList>
            <person name="Kucharzyk K."/>
            <person name="Murdoch R.W."/>
            <person name="Higgins S."/>
            <person name="Loffler F."/>
        </authorList>
    </citation>
    <scope>NUCLEOTIDE SEQUENCE</scope>
</reference>
<evidence type="ECO:0000256" key="1">
    <source>
        <dbReference type="SAM" id="Phobius"/>
    </source>
</evidence>
<sequence>MPNKKYFLNKEKSETIELYWKGAYKEVTVAFNGQPVATLNREDVSAGKSIELPNGKTFEIKLTGGLFAALTTKIDGRHIPNSQGDPVYQLKQIFYLLIFLGALNVIIGLVFSVNDVKIDAFEGVGYLNVVIGLVYIGLGYGVSKGSMPAMILIAVLMAADLIFAAIYSTQTGSSSGIIIKVLFVVFIMRGFRYIKDYKALKSEF</sequence>
<keyword evidence="1" id="KW-0812">Transmembrane</keyword>
<protein>
    <submittedName>
        <fullName evidence="2">Uncharacterized protein</fullName>
    </submittedName>
</protein>
<dbReference type="EMBL" id="VSSQ01000868">
    <property type="protein sequence ID" value="MPM02438.1"/>
    <property type="molecule type" value="Genomic_DNA"/>
</dbReference>
<name>A0A644WG05_9ZZZZ</name>
<comment type="caution">
    <text evidence="2">The sequence shown here is derived from an EMBL/GenBank/DDBJ whole genome shotgun (WGS) entry which is preliminary data.</text>
</comment>
<organism evidence="2">
    <name type="scientific">bioreactor metagenome</name>
    <dbReference type="NCBI Taxonomy" id="1076179"/>
    <lineage>
        <taxon>unclassified sequences</taxon>
        <taxon>metagenomes</taxon>
        <taxon>ecological metagenomes</taxon>
    </lineage>
</organism>
<accession>A0A644WG05</accession>
<feature type="transmembrane region" description="Helical" evidence="1">
    <location>
        <begin position="125"/>
        <end position="142"/>
    </location>
</feature>
<gene>
    <name evidence="2" type="ORF">SDC9_48687</name>
</gene>
<keyword evidence="1" id="KW-0472">Membrane</keyword>
<feature type="transmembrane region" description="Helical" evidence="1">
    <location>
        <begin position="149"/>
        <end position="167"/>
    </location>
</feature>
<feature type="transmembrane region" description="Helical" evidence="1">
    <location>
        <begin position="93"/>
        <end position="113"/>
    </location>
</feature>
<keyword evidence="1" id="KW-1133">Transmembrane helix</keyword>
<evidence type="ECO:0000313" key="2">
    <source>
        <dbReference type="EMBL" id="MPM02438.1"/>
    </source>
</evidence>
<proteinExistence type="predicted"/>
<dbReference type="AlphaFoldDB" id="A0A644WG05"/>